<dbReference type="InterPro" id="IPR006058">
    <property type="entry name" value="2Fe2S_fd_BS"/>
</dbReference>
<keyword evidence="6" id="KW-0408">Iron</keyword>
<accession>A0A210QB94</accession>
<comment type="caution">
    <text evidence="10">The sequence shown here is derived from an EMBL/GenBank/DDBJ whole genome shotgun (WGS) entry which is preliminary data.</text>
</comment>
<keyword evidence="1" id="KW-0285">Flavoprotein</keyword>
<dbReference type="PROSITE" id="PS00197">
    <property type="entry name" value="2FE2S_FER_1"/>
    <property type="match status" value="1"/>
</dbReference>
<dbReference type="InterPro" id="IPR036884">
    <property type="entry name" value="2Fe-2S-bd_dom_sf"/>
</dbReference>
<dbReference type="FunFam" id="3.30.43.10:FF:000001">
    <property type="entry name" value="Xanthine dehydrogenase/oxidase"/>
    <property type="match status" value="1"/>
</dbReference>
<keyword evidence="4" id="KW-0274">FAD</keyword>
<evidence type="ECO:0000256" key="1">
    <source>
        <dbReference type="ARBA" id="ARBA00022630"/>
    </source>
</evidence>
<evidence type="ECO:0000256" key="7">
    <source>
        <dbReference type="ARBA" id="ARBA00023014"/>
    </source>
</evidence>
<dbReference type="Gene3D" id="1.10.150.120">
    <property type="entry name" value="[2Fe-2S]-binding domain"/>
    <property type="match status" value="1"/>
</dbReference>
<dbReference type="InterPro" id="IPR012675">
    <property type="entry name" value="Beta-grasp_dom_sf"/>
</dbReference>
<reference evidence="10 11" key="1">
    <citation type="journal article" date="2017" name="Nat. Ecol. Evol.">
        <title>Scallop genome provides insights into evolution of bilaterian karyotype and development.</title>
        <authorList>
            <person name="Wang S."/>
            <person name="Zhang J."/>
            <person name="Jiao W."/>
            <person name="Li J."/>
            <person name="Xun X."/>
            <person name="Sun Y."/>
            <person name="Guo X."/>
            <person name="Huan P."/>
            <person name="Dong B."/>
            <person name="Zhang L."/>
            <person name="Hu X."/>
            <person name="Sun X."/>
            <person name="Wang J."/>
            <person name="Zhao C."/>
            <person name="Wang Y."/>
            <person name="Wang D."/>
            <person name="Huang X."/>
            <person name="Wang R."/>
            <person name="Lv J."/>
            <person name="Li Y."/>
            <person name="Zhang Z."/>
            <person name="Liu B."/>
            <person name="Lu W."/>
            <person name="Hui Y."/>
            <person name="Liang J."/>
            <person name="Zhou Z."/>
            <person name="Hou R."/>
            <person name="Li X."/>
            <person name="Liu Y."/>
            <person name="Li H."/>
            <person name="Ning X."/>
            <person name="Lin Y."/>
            <person name="Zhao L."/>
            <person name="Xing Q."/>
            <person name="Dou J."/>
            <person name="Li Y."/>
            <person name="Mao J."/>
            <person name="Guo H."/>
            <person name="Dou H."/>
            <person name="Li T."/>
            <person name="Mu C."/>
            <person name="Jiang W."/>
            <person name="Fu Q."/>
            <person name="Fu X."/>
            <person name="Miao Y."/>
            <person name="Liu J."/>
            <person name="Yu Q."/>
            <person name="Li R."/>
            <person name="Liao H."/>
            <person name="Li X."/>
            <person name="Kong Y."/>
            <person name="Jiang Z."/>
            <person name="Chourrout D."/>
            <person name="Li R."/>
            <person name="Bao Z."/>
        </authorList>
    </citation>
    <scope>NUCLEOTIDE SEQUENCE [LARGE SCALE GENOMIC DNA]</scope>
    <source>
        <strain evidence="10 11">PY_sf001</strain>
    </source>
</reference>
<dbReference type="OrthoDB" id="8300278at2759"/>
<keyword evidence="11" id="KW-1185">Reference proteome</keyword>
<protein>
    <submittedName>
        <fullName evidence="10">Xanthine dehydrogenase</fullName>
    </submittedName>
</protein>
<dbReference type="InterPro" id="IPR016167">
    <property type="entry name" value="FAD-bd_PCMH_sub1"/>
</dbReference>
<dbReference type="EMBL" id="NEDP02004320">
    <property type="protein sequence ID" value="OWF46006.1"/>
    <property type="molecule type" value="Genomic_DNA"/>
</dbReference>
<gene>
    <name evidence="10" type="ORF">KP79_PYT09384</name>
</gene>
<dbReference type="GO" id="GO:0071949">
    <property type="term" value="F:FAD binding"/>
    <property type="evidence" value="ECO:0007669"/>
    <property type="project" value="InterPro"/>
</dbReference>
<dbReference type="SUPFAM" id="SSF47741">
    <property type="entry name" value="CO dehydrogenase ISP C-domain like"/>
    <property type="match status" value="1"/>
</dbReference>
<organism evidence="10 11">
    <name type="scientific">Mizuhopecten yessoensis</name>
    <name type="common">Japanese scallop</name>
    <name type="synonym">Patinopecten yessoensis</name>
    <dbReference type="NCBI Taxonomy" id="6573"/>
    <lineage>
        <taxon>Eukaryota</taxon>
        <taxon>Metazoa</taxon>
        <taxon>Spiralia</taxon>
        <taxon>Lophotrochozoa</taxon>
        <taxon>Mollusca</taxon>
        <taxon>Bivalvia</taxon>
        <taxon>Autobranchia</taxon>
        <taxon>Pteriomorphia</taxon>
        <taxon>Pectinida</taxon>
        <taxon>Pectinoidea</taxon>
        <taxon>Pectinidae</taxon>
        <taxon>Mizuhopecten</taxon>
    </lineage>
</organism>
<feature type="domain" description="2Fe-2S ferredoxin-type" evidence="8">
    <location>
        <begin position="9"/>
        <end position="96"/>
    </location>
</feature>
<keyword evidence="3" id="KW-0479">Metal-binding</keyword>
<keyword evidence="7" id="KW-0411">Iron-sulfur</keyword>
<keyword evidence="2" id="KW-0001">2Fe-2S</keyword>
<dbReference type="PROSITE" id="PS51085">
    <property type="entry name" value="2FE2S_FER_2"/>
    <property type="match status" value="1"/>
</dbReference>
<evidence type="ECO:0000256" key="4">
    <source>
        <dbReference type="ARBA" id="ARBA00022827"/>
    </source>
</evidence>
<evidence type="ECO:0000256" key="5">
    <source>
        <dbReference type="ARBA" id="ARBA00023002"/>
    </source>
</evidence>
<evidence type="ECO:0000256" key="3">
    <source>
        <dbReference type="ARBA" id="ARBA00022723"/>
    </source>
</evidence>
<dbReference type="Gene3D" id="3.10.20.30">
    <property type="match status" value="1"/>
</dbReference>
<dbReference type="InterPro" id="IPR001041">
    <property type="entry name" value="2Fe-2S_ferredoxin-type"/>
</dbReference>
<dbReference type="SUPFAM" id="SSF56176">
    <property type="entry name" value="FAD-binding/transporter-associated domain-like"/>
    <property type="match status" value="1"/>
</dbReference>
<dbReference type="GO" id="GO:0005506">
    <property type="term" value="F:iron ion binding"/>
    <property type="evidence" value="ECO:0007669"/>
    <property type="project" value="InterPro"/>
</dbReference>
<dbReference type="SUPFAM" id="SSF54292">
    <property type="entry name" value="2Fe-2S ferredoxin-like"/>
    <property type="match status" value="1"/>
</dbReference>
<dbReference type="AlphaFoldDB" id="A0A210QB94"/>
<evidence type="ECO:0000256" key="2">
    <source>
        <dbReference type="ARBA" id="ARBA00022714"/>
    </source>
</evidence>
<feature type="domain" description="FAD-binding PCMH-type" evidence="9">
    <location>
        <begin position="261"/>
        <end position="446"/>
    </location>
</feature>
<proteinExistence type="predicted"/>
<dbReference type="InterPro" id="IPR002888">
    <property type="entry name" value="2Fe-2S-bd"/>
</dbReference>
<dbReference type="InterPro" id="IPR002346">
    <property type="entry name" value="Mopterin_DH_FAD-bd"/>
</dbReference>
<dbReference type="Gene3D" id="3.30.465.10">
    <property type="match status" value="1"/>
</dbReference>
<dbReference type="InterPro" id="IPR016208">
    <property type="entry name" value="Ald_Oxase/xanthine_DH-like"/>
</dbReference>
<dbReference type="PROSITE" id="PS51387">
    <property type="entry name" value="FAD_PCMH"/>
    <property type="match status" value="1"/>
</dbReference>
<keyword evidence="5" id="KW-0560">Oxidoreductase</keyword>
<dbReference type="FunFam" id="3.30.465.10:FF:000004">
    <property type="entry name" value="Xanthine dehydrogenase/oxidase"/>
    <property type="match status" value="1"/>
</dbReference>
<evidence type="ECO:0000259" key="8">
    <source>
        <dbReference type="PROSITE" id="PS51085"/>
    </source>
</evidence>
<dbReference type="Gene3D" id="3.30.43.10">
    <property type="entry name" value="Uridine Diphospho-n-acetylenolpyruvylglucosamine Reductase, domain 2"/>
    <property type="match status" value="1"/>
</dbReference>
<dbReference type="GO" id="GO:0016491">
    <property type="term" value="F:oxidoreductase activity"/>
    <property type="evidence" value="ECO:0007669"/>
    <property type="project" value="UniProtKB-KW"/>
</dbReference>
<dbReference type="PANTHER" id="PTHR45444:SF3">
    <property type="entry name" value="XANTHINE DEHYDROGENASE"/>
    <property type="match status" value="1"/>
</dbReference>
<dbReference type="Pfam" id="PF00111">
    <property type="entry name" value="Fer2"/>
    <property type="match status" value="1"/>
</dbReference>
<dbReference type="InterPro" id="IPR036318">
    <property type="entry name" value="FAD-bd_PCMH-like_sf"/>
</dbReference>
<evidence type="ECO:0000313" key="10">
    <source>
        <dbReference type="EMBL" id="OWF46006.1"/>
    </source>
</evidence>
<evidence type="ECO:0000256" key="6">
    <source>
        <dbReference type="ARBA" id="ARBA00023004"/>
    </source>
</evidence>
<evidence type="ECO:0000313" key="11">
    <source>
        <dbReference type="Proteomes" id="UP000242188"/>
    </source>
</evidence>
<dbReference type="Pfam" id="PF01799">
    <property type="entry name" value="Fer2_2"/>
    <property type="match status" value="1"/>
</dbReference>
<dbReference type="Pfam" id="PF00941">
    <property type="entry name" value="FAD_binding_5"/>
    <property type="match status" value="1"/>
</dbReference>
<dbReference type="Proteomes" id="UP000242188">
    <property type="component" value="Unassembled WGS sequence"/>
</dbReference>
<evidence type="ECO:0000259" key="9">
    <source>
        <dbReference type="PROSITE" id="PS51387"/>
    </source>
</evidence>
<dbReference type="InterPro" id="IPR016169">
    <property type="entry name" value="FAD-bd_PCMH_sub2"/>
</dbReference>
<dbReference type="FunFam" id="3.10.20.30:FF:000015">
    <property type="entry name" value="Aldehyde oxidase 1"/>
    <property type="match status" value="1"/>
</dbReference>
<dbReference type="InterPro" id="IPR036010">
    <property type="entry name" value="2Fe-2S_ferredoxin-like_sf"/>
</dbReference>
<dbReference type="InterPro" id="IPR016166">
    <property type="entry name" value="FAD-bd_PCMH"/>
</dbReference>
<name>A0A210QB94_MIZYE</name>
<dbReference type="PANTHER" id="PTHR45444">
    <property type="entry name" value="XANTHINE DEHYDROGENASE"/>
    <property type="match status" value="1"/>
</dbReference>
<sequence length="454" mass="49378">MDARPQQTSSLVFYVNGKKVVDPDPDPETTLLQFLRTKLRLTGTKLGCGEGGCGACTVMVSACDTVSNQVRHFSVNACLAPICSLHGLAITTVEGIGSIKHGLHPVQEKIAKAHGSQCGFCTPGIVMSMYTLLRNITNPSMKDMESAFEGNLCRCTGYRPILEGFKSFTKEACALGTACCRNQTKSNGDSNSDRRTVNGSVVSTCNGDALALVNGNGFVDHQAMTNGDNQTTDLLPADSTQDPIFPPQLRTSEYDDQFLYYKGERAVWYRPTSLDQLLELKAVHPTAKLVIGNTEIGVEIKFKNMHYPVMIAPTHIPELRSVVTVGDGILFGASVTLTQLNETLNGAIDTMPEHKTGIFKAIVEMLRWFAGHQIRNVAAIGGNIMTASPISDLNPLFMAAGVMLQVASKGERRTIKMDEHFFLGYRRPAVHADEVLVSLTIPFTQEVSLVILFT</sequence>
<dbReference type="GO" id="GO:0051537">
    <property type="term" value="F:2 iron, 2 sulfur cluster binding"/>
    <property type="evidence" value="ECO:0007669"/>
    <property type="project" value="UniProtKB-KW"/>
</dbReference>
<dbReference type="STRING" id="6573.A0A210QB94"/>